<dbReference type="PANTHER" id="PTHR21308:SF8">
    <property type="entry name" value="PHYTANOYL-COA DIOXYGENASE FAMILY PROTEIN (AFU_ORTHOLOGUE AFUA_2G09620)"/>
    <property type="match status" value="1"/>
</dbReference>
<protein>
    <submittedName>
        <fullName evidence="1">Phytanoyl-CoA dioxygenase family protein</fullName>
    </submittedName>
</protein>
<reference evidence="1 2" key="1">
    <citation type="journal article" date="2021" name="Microorganisms">
        <title>Acidisoma silvae sp. nov. and Acidisomacellulosilytica sp. nov., Two Acidophilic Bacteria Isolated from Decaying Wood, Hydrolyzing Cellulose and Producing Poly-3-hydroxybutyrate.</title>
        <authorList>
            <person name="Mieszkin S."/>
            <person name="Pouder E."/>
            <person name="Uroz S."/>
            <person name="Simon-Colin C."/>
            <person name="Alain K."/>
        </authorList>
    </citation>
    <scope>NUCLEOTIDE SEQUENCE [LARGE SCALE GENOMIC DNA]</scope>
    <source>
        <strain evidence="1 2">HW T5.17</strain>
    </source>
</reference>
<accession>A0A964E3Z4</accession>
<dbReference type="Proteomes" id="UP000721844">
    <property type="component" value="Unassembled WGS sequence"/>
</dbReference>
<dbReference type="EMBL" id="JAESVA010000004">
    <property type="protein sequence ID" value="MCB8881160.1"/>
    <property type="molecule type" value="Genomic_DNA"/>
</dbReference>
<comment type="caution">
    <text evidence="1">The sequence shown here is derived from an EMBL/GenBank/DDBJ whole genome shotgun (WGS) entry which is preliminary data.</text>
</comment>
<sequence>MKSDNLTKLRADRIYLSPERVWLEEFARISETETRLEDYPLAAEVASRVLIYDCDQVRRTAATDEGRRAVLAEWAEALLSGPGIIVLRRAFADTAPIDAASDVFRAIIAEQHENNTGGGDHFAKPGANDRIWNALEKLCLRAPDVFAGYYGNEILAMVSEAWLGPAYQFTSQVNVVNPGGEAQSAHRDYHLGFMTPAQMAQYPAHVHRLSPALTLQGAVAHCDMPVETGPTLYLPYSQSYEPGYLAITTPEFRAYFEQHHVQLPLEKGDAAFFNPALFHAAGTNRSKDIRRMANLLQVSSAFGRAMESMDRTRMSTVLYPVLQDMRGSGQITEAQALDAIAACAEGYPFPTNLDRDPPVGGLAPKSQHTLMREAFLAGEPDGAFSAGLKAQAEKRLT</sequence>
<organism evidence="1 2">
    <name type="scientific">Acidisoma cellulosilyticum</name>
    <dbReference type="NCBI Taxonomy" id="2802395"/>
    <lineage>
        <taxon>Bacteria</taxon>
        <taxon>Pseudomonadati</taxon>
        <taxon>Pseudomonadota</taxon>
        <taxon>Alphaproteobacteria</taxon>
        <taxon>Acetobacterales</taxon>
        <taxon>Acidocellaceae</taxon>
        <taxon>Acidisoma</taxon>
    </lineage>
</organism>
<dbReference type="PANTHER" id="PTHR21308">
    <property type="entry name" value="PHYTANOYL-COA ALPHA-HYDROXYLASE"/>
    <property type="match status" value="1"/>
</dbReference>
<dbReference type="SUPFAM" id="SSF51197">
    <property type="entry name" value="Clavaminate synthase-like"/>
    <property type="match status" value="1"/>
</dbReference>
<evidence type="ECO:0000313" key="2">
    <source>
        <dbReference type="Proteomes" id="UP000721844"/>
    </source>
</evidence>
<gene>
    <name evidence="1" type="ORF">ACELLULO517_13010</name>
</gene>
<dbReference type="InterPro" id="IPR047128">
    <property type="entry name" value="PhyH"/>
</dbReference>
<evidence type="ECO:0000313" key="1">
    <source>
        <dbReference type="EMBL" id="MCB8881160.1"/>
    </source>
</evidence>
<dbReference type="GO" id="GO:0001561">
    <property type="term" value="P:fatty acid alpha-oxidation"/>
    <property type="evidence" value="ECO:0007669"/>
    <property type="project" value="InterPro"/>
</dbReference>
<keyword evidence="2" id="KW-1185">Reference proteome</keyword>
<dbReference type="RefSeq" id="WP_227307833.1">
    <property type="nucleotide sequence ID" value="NZ_JAESVA010000004.1"/>
</dbReference>
<proteinExistence type="predicted"/>
<keyword evidence="1" id="KW-0223">Dioxygenase</keyword>
<dbReference type="GO" id="GO:0048244">
    <property type="term" value="F:phytanoyl-CoA dioxygenase activity"/>
    <property type="evidence" value="ECO:0007669"/>
    <property type="project" value="InterPro"/>
</dbReference>
<dbReference type="AlphaFoldDB" id="A0A964E3Z4"/>
<keyword evidence="1" id="KW-0560">Oxidoreductase</keyword>
<dbReference type="Pfam" id="PF05721">
    <property type="entry name" value="PhyH"/>
    <property type="match status" value="1"/>
</dbReference>
<name>A0A964E3Z4_9PROT</name>
<dbReference type="InterPro" id="IPR008775">
    <property type="entry name" value="Phytyl_CoA_dOase-like"/>
</dbReference>
<dbReference type="Gene3D" id="2.60.120.620">
    <property type="entry name" value="q2cbj1_9rhob like domain"/>
    <property type="match status" value="1"/>
</dbReference>